<proteinExistence type="inferred from homology"/>
<dbReference type="Gene3D" id="2.30.250.10">
    <property type="entry name" value="Aminopeptidase i, Domain 2"/>
    <property type="match status" value="1"/>
</dbReference>
<dbReference type="EMBL" id="DVMR01000010">
    <property type="protein sequence ID" value="HIU42829.1"/>
    <property type="molecule type" value="Genomic_DNA"/>
</dbReference>
<evidence type="ECO:0000256" key="2">
    <source>
        <dbReference type="ARBA" id="ARBA00008290"/>
    </source>
</evidence>
<dbReference type="PRINTS" id="PR00932">
    <property type="entry name" value="AMINO1PTASE"/>
</dbReference>
<dbReference type="SUPFAM" id="SSF53187">
    <property type="entry name" value="Zn-dependent exopeptidases"/>
    <property type="match status" value="1"/>
</dbReference>
<keyword evidence="8 9" id="KW-0482">Metalloprotease</keyword>
<sequence>MEQSIKDLAVKYDFVWDRLSENERAAVMEMGEDYKRFIDAGKTERLCTREIVRCAREQGFADLNDVDSLRPGDKVYSVNRGKGVVLAVIGSDEVAQGVSIVGSHIDSPRLDIKQNPLYEEGGMALFKTHYYGGVRKYQWVARPLALCGVVVRRDGSVLDICIGDGPEDPVFYISDLLPHLAADQNKKTLADGVAGEDLNAVAGTIPVGEREDKHRFKLAVLKLLHDKYGMTEEDFVSAELELVPAGNARDVGFDRASIAAYGHDDRVCAYTSMRALFDITSCKKTAVALFVDKEEVGSNGSTGMHSRNFANVLGRMIELQRGACSGFDVDRALARSALLSSDVAAAFDPNYPSVADVRNTAYLGKGVTLVKYTGSRGKSGSNDASAEFLGEVRKCLNDAGVVWQTSELGKVDQGGGGTIAYILANCDMDVVDIGVPVLSMHAPFEVVSKADVYMTVRAYLAFYHSR</sequence>
<dbReference type="EC" id="3.4.11.-" evidence="10"/>
<dbReference type="GO" id="GO:0006508">
    <property type="term" value="P:proteolysis"/>
    <property type="evidence" value="ECO:0007669"/>
    <property type="project" value="UniProtKB-KW"/>
</dbReference>
<evidence type="ECO:0000256" key="3">
    <source>
        <dbReference type="ARBA" id="ARBA00022438"/>
    </source>
</evidence>
<evidence type="ECO:0000256" key="7">
    <source>
        <dbReference type="ARBA" id="ARBA00022833"/>
    </source>
</evidence>
<name>A0A9D1IVK4_9CLOT</name>
<evidence type="ECO:0000256" key="5">
    <source>
        <dbReference type="ARBA" id="ARBA00022723"/>
    </source>
</evidence>
<organism evidence="11 12">
    <name type="scientific">Candidatus Ventrousia excrementavium</name>
    <dbReference type="NCBI Taxonomy" id="2840961"/>
    <lineage>
        <taxon>Bacteria</taxon>
        <taxon>Bacillati</taxon>
        <taxon>Bacillota</taxon>
        <taxon>Clostridia</taxon>
        <taxon>Eubacteriales</taxon>
        <taxon>Clostridiaceae</taxon>
        <taxon>Clostridiaceae incertae sedis</taxon>
        <taxon>Candidatus Ventrousia</taxon>
    </lineage>
</organism>
<evidence type="ECO:0000313" key="12">
    <source>
        <dbReference type="Proteomes" id="UP000824073"/>
    </source>
</evidence>
<keyword evidence="5 9" id="KW-0479">Metal-binding</keyword>
<comment type="similarity">
    <text evidence="2 9">Belongs to the peptidase M18 family.</text>
</comment>
<dbReference type="PANTHER" id="PTHR28570">
    <property type="entry name" value="ASPARTYL AMINOPEPTIDASE"/>
    <property type="match status" value="1"/>
</dbReference>
<reference evidence="11" key="2">
    <citation type="journal article" date="2021" name="PeerJ">
        <title>Extensive microbial diversity within the chicken gut microbiome revealed by metagenomics and culture.</title>
        <authorList>
            <person name="Gilroy R."/>
            <person name="Ravi A."/>
            <person name="Getino M."/>
            <person name="Pursley I."/>
            <person name="Horton D.L."/>
            <person name="Alikhan N.F."/>
            <person name="Baker D."/>
            <person name="Gharbi K."/>
            <person name="Hall N."/>
            <person name="Watson M."/>
            <person name="Adriaenssens E.M."/>
            <person name="Foster-Nyarko E."/>
            <person name="Jarju S."/>
            <person name="Secka A."/>
            <person name="Antonio M."/>
            <person name="Oren A."/>
            <person name="Chaudhuri R.R."/>
            <person name="La Ragione R."/>
            <person name="Hildebrand F."/>
            <person name="Pallen M.J."/>
        </authorList>
    </citation>
    <scope>NUCLEOTIDE SEQUENCE</scope>
    <source>
        <strain evidence="11">CHK191-8634</strain>
    </source>
</reference>
<dbReference type="GO" id="GO:0004177">
    <property type="term" value="F:aminopeptidase activity"/>
    <property type="evidence" value="ECO:0007669"/>
    <property type="project" value="UniProtKB-KW"/>
</dbReference>
<comment type="caution">
    <text evidence="11">The sequence shown here is derived from an EMBL/GenBank/DDBJ whole genome shotgun (WGS) entry which is preliminary data.</text>
</comment>
<keyword evidence="7 9" id="KW-0862">Zinc</keyword>
<keyword evidence="3 9" id="KW-0031">Aminopeptidase</keyword>
<dbReference type="SUPFAM" id="SSF101821">
    <property type="entry name" value="Aminopeptidase/glucanase lid domain"/>
    <property type="match status" value="1"/>
</dbReference>
<evidence type="ECO:0000256" key="10">
    <source>
        <dbReference type="RuleBase" id="RU004387"/>
    </source>
</evidence>
<dbReference type="NCBIfam" id="NF002600">
    <property type="entry name" value="PRK02256.1"/>
    <property type="match status" value="1"/>
</dbReference>
<keyword evidence="4 9" id="KW-0645">Protease</keyword>
<keyword evidence="6 9" id="KW-0378">Hydrolase</keyword>
<dbReference type="PANTHER" id="PTHR28570:SF2">
    <property type="entry name" value="M18 FAMILY AMINOPEPTIDASE 1-RELATED"/>
    <property type="match status" value="1"/>
</dbReference>
<accession>A0A9D1IVK4</accession>
<dbReference type="InterPro" id="IPR001948">
    <property type="entry name" value="Peptidase_M18"/>
</dbReference>
<protein>
    <recommendedName>
        <fullName evidence="10">M18 family aminopeptidase</fullName>
        <ecNumber evidence="10">3.4.11.-</ecNumber>
    </recommendedName>
</protein>
<dbReference type="GO" id="GO:0008237">
    <property type="term" value="F:metallopeptidase activity"/>
    <property type="evidence" value="ECO:0007669"/>
    <property type="project" value="UniProtKB-KW"/>
</dbReference>
<dbReference type="AlphaFoldDB" id="A0A9D1IVK4"/>
<evidence type="ECO:0000256" key="8">
    <source>
        <dbReference type="ARBA" id="ARBA00023049"/>
    </source>
</evidence>
<evidence type="ECO:0000256" key="6">
    <source>
        <dbReference type="ARBA" id="ARBA00022801"/>
    </source>
</evidence>
<evidence type="ECO:0000256" key="9">
    <source>
        <dbReference type="RuleBase" id="RU004386"/>
    </source>
</evidence>
<evidence type="ECO:0000256" key="4">
    <source>
        <dbReference type="ARBA" id="ARBA00022670"/>
    </source>
</evidence>
<evidence type="ECO:0000256" key="1">
    <source>
        <dbReference type="ARBA" id="ARBA00001947"/>
    </source>
</evidence>
<dbReference type="GO" id="GO:0008270">
    <property type="term" value="F:zinc ion binding"/>
    <property type="evidence" value="ECO:0007669"/>
    <property type="project" value="InterPro"/>
</dbReference>
<dbReference type="Gene3D" id="3.40.630.10">
    <property type="entry name" value="Zn peptidases"/>
    <property type="match status" value="1"/>
</dbReference>
<gene>
    <name evidence="11" type="ORF">IAB67_00840</name>
</gene>
<reference evidence="11" key="1">
    <citation type="submission" date="2020-10" db="EMBL/GenBank/DDBJ databases">
        <authorList>
            <person name="Gilroy R."/>
        </authorList>
    </citation>
    <scope>NUCLEOTIDE SEQUENCE</scope>
    <source>
        <strain evidence="11">CHK191-8634</strain>
    </source>
</reference>
<dbReference type="Proteomes" id="UP000824073">
    <property type="component" value="Unassembled WGS sequence"/>
</dbReference>
<evidence type="ECO:0000313" key="11">
    <source>
        <dbReference type="EMBL" id="HIU42829.1"/>
    </source>
</evidence>
<comment type="cofactor">
    <cofactor evidence="1 10">
        <name>Zn(2+)</name>
        <dbReference type="ChEBI" id="CHEBI:29105"/>
    </cofactor>
</comment>
<dbReference type="GO" id="GO:0005737">
    <property type="term" value="C:cytoplasm"/>
    <property type="evidence" value="ECO:0007669"/>
    <property type="project" value="UniProtKB-ARBA"/>
</dbReference>
<dbReference type="InterPro" id="IPR023358">
    <property type="entry name" value="Peptidase_M18_dom2"/>
</dbReference>
<dbReference type="Pfam" id="PF02127">
    <property type="entry name" value="Peptidase_M18"/>
    <property type="match status" value="1"/>
</dbReference>